<dbReference type="InterPro" id="IPR022134">
    <property type="entry name" value="DUF3667"/>
</dbReference>
<proteinExistence type="predicted"/>
<protein>
    <submittedName>
        <fullName evidence="3">DUF3667 domain-containing protein</fullName>
    </submittedName>
</protein>
<feature type="transmembrane region" description="Helical" evidence="2">
    <location>
        <begin position="360"/>
        <end position="388"/>
    </location>
</feature>
<keyword evidence="4" id="KW-1185">Reference proteome</keyword>
<accession>A0ABW8IWB9</accession>
<evidence type="ECO:0000256" key="2">
    <source>
        <dbReference type="SAM" id="Phobius"/>
    </source>
</evidence>
<feature type="transmembrane region" description="Helical" evidence="2">
    <location>
        <begin position="258"/>
        <end position="282"/>
    </location>
</feature>
<evidence type="ECO:0000313" key="4">
    <source>
        <dbReference type="Proteomes" id="UP001620405"/>
    </source>
</evidence>
<feature type="transmembrane region" description="Helical" evidence="2">
    <location>
        <begin position="325"/>
        <end position="348"/>
    </location>
</feature>
<sequence>MKELTSFEGVHCANCSTPLEGEYCHHCGQSVHSVLRPVHGLFEEFFETFLHIDGRILHTLPPLLLKPGFLTLEYFSGRRVRYIAPFRLMFVLCLMSFFVMHLAANVIAHRIEQKHAHVVLLDNGNDFAQAQTPKQVNDLLERKLSGLDAARQLGNPNVVTQVDNAERKLREQANDRLTQLGAAPANASTAPGKPSGLAQNDDSDMDMPVPQVQISWLPDIAKQRLTELFQGIRDNIQTYRHGSPTARQEAEQRMITGVFGALPGTMLVLIPVFALLLALVYLFKRRLYMEHLIVALHSHAFLFLSLLLIFLAGMLSTWLKPHAAWVGYAMGVIQAPLMIWIPTYLLIMQKRIYRQGWVMTLVKFFFIAWCYCWLLGYALLIAAVLGMAH</sequence>
<feature type="transmembrane region" description="Helical" evidence="2">
    <location>
        <begin position="294"/>
        <end position="319"/>
    </location>
</feature>
<reference evidence="3 4" key="1">
    <citation type="submission" date="2020-10" db="EMBL/GenBank/DDBJ databases">
        <title>Phylogeny of dyella-like bacteria.</title>
        <authorList>
            <person name="Fu J."/>
        </authorList>
    </citation>
    <scope>NUCLEOTIDE SEQUENCE [LARGE SCALE GENOMIC DNA]</scope>
    <source>
        <strain evidence="3 4">DHOB07</strain>
    </source>
</reference>
<dbReference type="Proteomes" id="UP001620405">
    <property type="component" value="Unassembled WGS sequence"/>
</dbReference>
<dbReference type="EMBL" id="JADIKG010000012">
    <property type="protein sequence ID" value="MFK2874223.1"/>
    <property type="molecule type" value="Genomic_DNA"/>
</dbReference>
<keyword evidence="2" id="KW-0812">Transmembrane</keyword>
<evidence type="ECO:0000313" key="3">
    <source>
        <dbReference type="EMBL" id="MFK2874223.1"/>
    </source>
</evidence>
<dbReference type="Pfam" id="PF12412">
    <property type="entry name" value="DUF3667"/>
    <property type="match status" value="1"/>
</dbReference>
<dbReference type="RefSeq" id="WP_284401458.1">
    <property type="nucleotide sequence ID" value="NZ_BSNQ01000009.1"/>
</dbReference>
<keyword evidence="2" id="KW-0472">Membrane</keyword>
<keyword evidence="2" id="KW-1133">Transmembrane helix</keyword>
<comment type="caution">
    <text evidence="3">The sequence shown here is derived from an EMBL/GenBank/DDBJ whole genome shotgun (WGS) entry which is preliminary data.</text>
</comment>
<feature type="region of interest" description="Disordered" evidence="1">
    <location>
        <begin position="181"/>
        <end position="204"/>
    </location>
</feature>
<feature type="transmembrane region" description="Helical" evidence="2">
    <location>
        <begin position="88"/>
        <end position="108"/>
    </location>
</feature>
<organism evidence="3 4">
    <name type="scientific">Dyella lipolytica</name>
    <dbReference type="NCBI Taxonomy" id="1867835"/>
    <lineage>
        <taxon>Bacteria</taxon>
        <taxon>Pseudomonadati</taxon>
        <taxon>Pseudomonadota</taxon>
        <taxon>Gammaproteobacteria</taxon>
        <taxon>Lysobacterales</taxon>
        <taxon>Rhodanobacteraceae</taxon>
        <taxon>Dyella</taxon>
    </lineage>
</organism>
<name>A0ABW8IWB9_9GAMM</name>
<evidence type="ECO:0000256" key="1">
    <source>
        <dbReference type="SAM" id="MobiDB-lite"/>
    </source>
</evidence>
<gene>
    <name evidence="3" type="ORF">ISP13_11820</name>
</gene>